<dbReference type="Proteomes" id="UP000805193">
    <property type="component" value="Unassembled WGS sequence"/>
</dbReference>
<keyword evidence="2" id="KW-1185">Reference proteome</keyword>
<reference evidence="1 2" key="1">
    <citation type="journal article" date="2020" name="Cell">
        <title>Large-Scale Comparative Analyses of Tick Genomes Elucidate Their Genetic Diversity and Vector Capacities.</title>
        <authorList>
            <consortium name="Tick Genome and Microbiome Consortium (TIGMIC)"/>
            <person name="Jia N."/>
            <person name="Wang J."/>
            <person name="Shi W."/>
            <person name="Du L."/>
            <person name="Sun Y."/>
            <person name="Zhan W."/>
            <person name="Jiang J.F."/>
            <person name="Wang Q."/>
            <person name="Zhang B."/>
            <person name="Ji P."/>
            <person name="Bell-Sakyi L."/>
            <person name="Cui X.M."/>
            <person name="Yuan T.T."/>
            <person name="Jiang B.G."/>
            <person name="Yang W.F."/>
            <person name="Lam T.T."/>
            <person name="Chang Q.C."/>
            <person name="Ding S.J."/>
            <person name="Wang X.J."/>
            <person name="Zhu J.G."/>
            <person name="Ruan X.D."/>
            <person name="Zhao L."/>
            <person name="Wei J.T."/>
            <person name="Ye R.Z."/>
            <person name="Que T.C."/>
            <person name="Du C.H."/>
            <person name="Zhou Y.H."/>
            <person name="Cheng J.X."/>
            <person name="Dai P.F."/>
            <person name="Guo W.B."/>
            <person name="Han X.H."/>
            <person name="Huang E.J."/>
            <person name="Li L.F."/>
            <person name="Wei W."/>
            <person name="Gao Y.C."/>
            <person name="Liu J.Z."/>
            <person name="Shao H.Z."/>
            <person name="Wang X."/>
            <person name="Wang C.C."/>
            <person name="Yang T.C."/>
            <person name="Huo Q.B."/>
            <person name="Li W."/>
            <person name="Chen H.Y."/>
            <person name="Chen S.E."/>
            <person name="Zhou L.G."/>
            <person name="Ni X.B."/>
            <person name="Tian J.H."/>
            <person name="Sheng Y."/>
            <person name="Liu T."/>
            <person name="Pan Y.S."/>
            <person name="Xia L.Y."/>
            <person name="Li J."/>
            <person name="Zhao F."/>
            <person name="Cao W.C."/>
        </authorList>
    </citation>
    <scope>NUCLEOTIDE SEQUENCE [LARGE SCALE GENOMIC DNA]</scope>
    <source>
        <strain evidence="1">Iper-2018</strain>
    </source>
</reference>
<evidence type="ECO:0000313" key="2">
    <source>
        <dbReference type="Proteomes" id="UP000805193"/>
    </source>
</evidence>
<gene>
    <name evidence="1" type="ORF">HPB47_022085</name>
</gene>
<organism evidence="1 2">
    <name type="scientific">Ixodes persulcatus</name>
    <name type="common">Taiga tick</name>
    <dbReference type="NCBI Taxonomy" id="34615"/>
    <lineage>
        <taxon>Eukaryota</taxon>
        <taxon>Metazoa</taxon>
        <taxon>Ecdysozoa</taxon>
        <taxon>Arthropoda</taxon>
        <taxon>Chelicerata</taxon>
        <taxon>Arachnida</taxon>
        <taxon>Acari</taxon>
        <taxon>Parasitiformes</taxon>
        <taxon>Ixodida</taxon>
        <taxon>Ixodoidea</taxon>
        <taxon>Ixodidae</taxon>
        <taxon>Ixodinae</taxon>
        <taxon>Ixodes</taxon>
    </lineage>
</organism>
<proteinExistence type="predicted"/>
<name>A0AC60QB20_IXOPE</name>
<evidence type="ECO:0000313" key="1">
    <source>
        <dbReference type="EMBL" id="KAG0431114.1"/>
    </source>
</evidence>
<sequence>MSSTPLERLSVEEKEGIKVFMCREPGQEGGPRSAMTDYIRGKKAYTKWDTDTDNVDMDLSPDGPHPRVQVLPPSGWFSGTKGKVLQVSRRHLATPRIRSWV</sequence>
<accession>A0AC60QB20</accession>
<protein>
    <submittedName>
        <fullName evidence="1">Uncharacterized protein</fullName>
    </submittedName>
</protein>
<comment type="caution">
    <text evidence="1">The sequence shown here is derived from an EMBL/GenBank/DDBJ whole genome shotgun (WGS) entry which is preliminary data.</text>
</comment>
<dbReference type="EMBL" id="JABSTQ010009256">
    <property type="protein sequence ID" value="KAG0431114.1"/>
    <property type="molecule type" value="Genomic_DNA"/>
</dbReference>